<dbReference type="Pfam" id="PF04020">
    <property type="entry name" value="Phage_holin_4_2"/>
    <property type="match status" value="1"/>
</dbReference>
<dbReference type="InterPro" id="IPR007165">
    <property type="entry name" value="Phage_holin_4_2"/>
</dbReference>
<evidence type="ECO:0000256" key="1">
    <source>
        <dbReference type="SAM" id="Phobius"/>
    </source>
</evidence>
<evidence type="ECO:0000313" key="2">
    <source>
        <dbReference type="EMBL" id="MEA5522533.1"/>
    </source>
</evidence>
<protein>
    <submittedName>
        <fullName evidence="2">Phage holin family protein</fullName>
    </submittedName>
</protein>
<dbReference type="EMBL" id="JAYGHT010000190">
    <property type="protein sequence ID" value="MEA5522533.1"/>
    <property type="molecule type" value="Genomic_DNA"/>
</dbReference>
<comment type="caution">
    <text evidence="2">The sequence shown here is derived from an EMBL/GenBank/DDBJ whole genome shotgun (WGS) entry which is preliminary data.</text>
</comment>
<keyword evidence="1" id="KW-1133">Transmembrane helix</keyword>
<reference evidence="2 3" key="1">
    <citation type="submission" date="2023-12" db="EMBL/GenBank/DDBJ databases">
        <title>Baltic Sea Cyanobacteria.</title>
        <authorList>
            <person name="Delbaje E."/>
            <person name="Fewer D.P."/>
            <person name="Shishido T.K."/>
        </authorList>
    </citation>
    <scope>NUCLEOTIDE SEQUENCE [LARGE SCALE GENOMIC DNA]</scope>
    <source>
        <strain evidence="2 3">CCNP 1315</strain>
    </source>
</reference>
<feature type="transmembrane region" description="Helical" evidence="1">
    <location>
        <begin position="71"/>
        <end position="92"/>
    </location>
</feature>
<dbReference type="PANTHER" id="PTHR37309:SF1">
    <property type="entry name" value="SLR0284 PROTEIN"/>
    <property type="match status" value="1"/>
</dbReference>
<dbReference type="PANTHER" id="PTHR37309">
    <property type="entry name" value="SLR0284 PROTEIN"/>
    <property type="match status" value="1"/>
</dbReference>
<gene>
    <name evidence="2" type="ORF">VB854_26725</name>
</gene>
<feature type="transmembrane region" description="Helical" evidence="1">
    <location>
        <begin position="99"/>
        <end position="122"/>
    </location>
</feature>
<evidence type="ECO:0000313" key="3">
    <source>
        <dbReference type="Proteomes" id="UP001301728"/>
    </source>
</evidence>
<dbReference type="Proteomes" id="UP001301728">
    <property type="component" value="Unassembled WGS sequence"/>
</dbReference>
<dbReference type="RefSeq" id="WP_323218242.1">
    <property type="nucleotide sequence ID" value="NZ_JAYGHT010000190.1"/>
</dbReference>
<accession>A0ABU5U5Q1</accession>
<keyword evidence="3" id="KW-1185">Reference proteome</keyword>
<proteinExistence type="predicted"/>
<keyword evidence="1" id="KW-0472">Membrane</keyword>
<keyword evidence="1" id="KW-0812">Transmembrane</keyword>
<sequence>MDNIMDNPVNLLIIWVVNAISLFVIAQLRPITGVEIDSFQKALWSAAIFGVLNVLVRPFLIRLAVPLDAVFSTFIVGVILNMAVFGLAAWLVSGFRLQWGVLSALIGSIALGIINSVIYQIIGVQ</sequence>
<feature type="transmembrane region" description="Helical" evidence="1">
    <location>
        <begin position="12"/>
        <end position="31"/>
    </location>
</feature>
<feature type="transmembrane region" description="Helical" evidence="1">
    <location>
        <begin position="43"/>
        <end position="65"/>
    </location>
</feature>
<name>A0ABU5U5Q1_9CYAN</name>
<organism evidence="2 3">
    <name type="scientific">Limnoraphis robusta CCNP1315</name>
    <dbReference type="NCBI Taxonomy" id="3110306"/>
    <lineage>
        <taxon>Bacteria</taxon>
        <taxon>Bacillati</taxon>
        <taxon>Cyanobacteriota</taxon>
        <taxon>Cyanophyceae</taxon>
        <taxon>Oscillatoriophycideae</taxon>
        <taxon>Oscillatoriales</taxon>
        <taxon>Sirenicapillariaceae</taxon>
        <taxon>Limnoraphis</taxon>
    </lineage>
</organism>